<dbReference type="Proteomes" id="UP001595075">
    <property type="component" value="Unassembled WGS sequence"/>
</dbReference>
<evidence type="ECO:0000313" key="1">
    <source>
        <dbReference type="EMBL" id="KAL2072737.1"/>
    </source>
</evidence>
<comment type="caution">
    <text evidence="1">The sequence shown here is derived from an EMBL/GenBank/DDBJ whole genome shotgun (WGS) entry which is preliminary data.</text>
</comment>
<accession>A0ABR4CT37</accession>
<protein>
    <submittedName>
        <fullName evidence="1">Uncharacterized protein</fullName>
    </submittedName>
</protein>
<dbReference type="EMBL" id="JAZHXI010000004">
    <property type="protein sequence ID" value="KAL2072737.1"/>
    <property type="molecule type" value="Genomic_DNA"/>
</dbReference>
<proteinExistence type="predicted"/>
<name>A0ABR4CT37_9HELO</name>
<evidence type="ECO:0000313" key="2">
    <source>
        <dbReference type="Proteomes" id="UP001595075"/>
    </source>
</evidence>
<gene>
    <name evidence="1" type="ORF">VTL71DRAFT_12080</name>
</gene>
<reference evidence="1 2" key="1">
    <citation type="journal article" date="2024" name="Commun. Biol.">
        <title>Comparative genomic analysis of thermophilic fungi reveals convergent evolutionary adaptations and gene losses.</title>
        <authorList>
            <person name="Steindorff A.S."/>
            <person name="Aguilar-Pontes M.V."/>
            <person name="Robinson A.J."/>
            <person name="Andreopoulos B."/>
            <person name="LaButti K."/>
            <person name="Kuo A."/>
            <person name="Mondo S."/>
            <person name="Riley R."/>
            <person name="Otillar R."/>
            <person name="Haridas S."/>
            <person name="Lipzen A."/>
            <person name="Grimwood J."/>
            <person name="Schmutz J."/>
            <person name="Clum A."/>
            <person name="Reid I.D."/>
            <person name="Moisan M.C."/>
            <person name="Butler G."/>
            <person name="Nguyen T.T.M."/>
            <person name="Dewar K."/>
            <person name="Conant G."/>
            <person name="Drula E."/>
            <person name="Henrissat B."/>
            <person name="Hansel C."/>
            <person name="Singer S."/>
            <person name="Hutchinson M.I."/>
            <person name="de Vries R.P."/>
            <person name="Natvig D.O."/>
            <person name="Powell A.J."/>
            <person name="Tsang A."/>
            <person name="Grigoriev I.V."/>
        </authorList>
    </citation>
    <scope>NUCLEOTIDE SEQUENCE [LARGE SCALE GENOMIC DNA]</scope>
    <source>
        <strain evidence="1 2">CBS 494.80</strain>
    </source>
</reference>
<keyword evidence="2" id="KW-1185">Reference proteome</keyword>
<sequence length="146" mass="16915">MEWSHTRALSLVQNQLDFNRFKNSEEATAADISLAALWVLADKLKMPRLQNQVMTIFHRLCEDYAIVPLSTFHYIYENTSMDSSLRKFVVRLCVTELHESVYKMNSADFPQEMMFDIAQCMAGLLSDVAWDDSVVITEYYVNTKVD</sequence>
<organism evidence="1 2">
    <name type="scientific">Oculimacula yallundae</name>
    <dbReference type="NCBI Taxonomy" id="86028"/>
    <lineage>
        <taxon>Eukaryota</taxon>
        <taxon>Fungi</taxon>
        <taxon>Dikarya</taxon>
        <taxon>Ascomycota</taxon>
        <taxon>Pezizomycotina</taxon>
        <taxon>Leotiomycetes</taxon>
        <taxon>Helotiales</taxon>
        <taxon>Ploettnerulaceae</taxon>
        <taxon>Oculimacula</taxon>
    </lineage>
</organism>